<comment type="caution">
    <text evidence="1">The sequence shown here is derived from an EMBL/GenBank/DDBJ whole genome shotgun (WGS) entry which is preliminary data.</text>
</comment>
<proteinExistence type="predicted"/>
<accession>A0A246GAC1</accession>
<organism evidence="1 2">
    <name type="scientific">Flavobacterium columnare</name>
    <dbReference type="NCBI Taxonomy" id="996"/>
    <lineage>
        <taxon>Bacteria</taxon>
        <taxon>Pseudomonadati</taxon>
        <taxon>Bacteroidota</taxon>
        <taxon>Flavobacteriia</taxon>
        <taxon>Flavobacteriales</taxon>
        <taxon>Flavobacteriaceae</taxon>
        <taxon>Flavobacterium</taxon>
    </lineage>
</organism>
<protein>
    <submittedName>
        <fullName evidence="1">Uncharacterized protein</fullName>
    </submittedName>
</protein>
<dbReference type="EMBL" id="MTCY01000022">
    <property type="protein sequence ID" value="OWP76863.1"/>
    <property type="molecule type" value="Genomic_DNA"/>
</dbReference>
<evidence type="ECO:0000313" key="1">
    <source>
        <dbReference type="EMBL" id="OWP76863.1"/>
    </source>
</evidence>
<name>A0A246GAC1_9FLAO</name>
<reference evidence="1 2" key="1">
    <citation type="journal article" date="2017" name="Infect. Genet. Evol.">
        <title>Comparative genome analysis of fish pathogen Flavobacterium columnare reveals extensive sequence diversity within the species.</title>
        <authorList>
            <person name="Kayansamruaj P."/>
            <person name="Dong H.T."/>
            <person name="Hirono I."/>
            <person name="Kondo H."/>
            <person name="Senapin S."/>
            <person name="Rodkhum C."/>
        </authorList>
    </citation>
    <scope>NUCLEOTIDE SEQUENCE [LARGE SCALE GENOMIC DNA]</scope>
    <source>
        <strain evidence="1 2">1214</strain>
    </source>
</reference>
<sequence length="133" mass="15311">MATKKYTVNTFSDSDSAVNNFLNNKKRVVEASKKESEQSLSAEMELIMKRKRSIVLTIATHTGIKEADSWTKFNNWMKNSSIYKKELNVYDYTELDELIKQFRALEANYNKSAKKVGNKAWHHATGIPRSSEN</sequence>
<gene>
    <name evidence="1" type="ORF">BWK62_08730</name>
</gene>
<dbReference type="Proteomes" id="UP000198034">
    <property type="component" value="Unassembled WGS sequence"/>
</dbReference>
<dbReference type="AlphaFoldDB" id="A0A246GAC1"/>
<evidence type="ECO:0000313" key="2">
    <source>
        <dbReference type="Proteomes" id="UP000198034"/>
    </source>
</evidence>